<dbReference type="GeneID" id="14905691"/>
<dbReference type="SUPFAM" id="SSF48403">
    <property type="entry name" value="Ankyrin repeat"/>
    <property type="match status" value="1"/>
</dbReference>
<dbReference type="PROSITE" id="PS50088">
    <property type="entry name" value="ANK_REPEAT"/>
    <property type="match status" value="1"/>
</dbReference>
<dbReference type="SMART" id="SM00248">
    <property type="entry name" value="ANK"/>
    <property type="match status" value="1"/>
</dbReference>
<dbReference type="Gene3D" id="1.25.40.20">
    <property type="entry name" value="Ankyrin repeat-containing domain"/>
    <property type="match status" value="1"/>
</dbReference>
<accession>G0QYX1</accession>
<dbReference type="Proteomes" id="UP000008983">
    <property type="component" value="Unassembled WGS sequence"/>
</dbReference>
<dbReference type="InterPro" id="IPR002110">
    <property type="entry name" value="Ankyrin_rpt"/>
</dbReference>
<dbReference type="InterPro" id="IPR036770">
    <property type="entry name" value="Ankyrin_rpt-contain_sf"/>
</dbReference>
<dbReference type="PROSITE" id="PS50297">
    <property type="entry name" value="ANK_REP_REGION"/>
    <property type="match status" value="1"/>
</dbReference>
<dbReference type="EMBL" id="GL984131">
    <property type="protein sequence ID" value="EGR29586.1"/>
    <property type="molecule type" value="Genomic_DNA"/>
</dbReference>
<gene>
    <name evidence="2" type="ORF">IMG5_153070</name>
</gene>
<evidence type="ECO:0000313" key="3">
    <source>
        <dbReference type="Proteomes" id="UP000008983"/>
    </source>
</evidence>
<dbReference type="AlphaFoldDB" id="G0QYX1"/>
<evidence type="ECO:0000313" key="2">
    <source>
        <dbReference type="EMBL" id="EGR29586.1"/>
    </source>
</evidence>
<reference evidence="2 3" key="1">
    <citation type="submission" date="2011-07" db="EMBL/GenBank/DDBJ databases">
        <authorList>
            <person name="Coyne R."/>
            <person name="Brami D."/>
            <person name="Johnson J."/>
            <person name="Hostetler J."/>
            <person name="Hannick L."/>
            <person name="Clark T."/>
            <person name="Cassidy-Hanley D."/>
            <person name="Inman J."/>
        </authorList>
    </citation>
    <scope>NUCLEOTIDE SEQUENCE [LARGE SCALE GENOMIC DNA]</scope>
    <source>
        <strain evidence="2 3">G5</strain>
    </source>
</reference>
<dbReference type="RefSeq" id="XP_004030822.1">
    <property type="nucleotide sequence ID" value="XM_004030774.1"/>
</dbReference>
<dbReference type="OrthoDB" id="539213at2759"/>
<protein>
    <recommendedName>
        <fullName evidence="4">Ankyrin repeat protein</fullName>
    </recommendedName>
</protein>
<sequence length="102" mass="11341">MGAQGSNLPNNNLVVLLHLEDFKKLKATIESKQKETGFNINEPINKMGDTLLHYAAYKNNKQLIKYLIQQGASATVQNSRDLTAVDVTQDDEIKSILLGKIN</sequence>
<organism evidence="2 3">
    <name type="scientific">Ichthyophthirius multifiliis</name>
    <name type="common">White spot disease agent</name>
    <name type="synonym">Ich</name>
    <dbReference type="NCBI Taxonomy" id="5932"/>
    <lineage>
        <taxon>Eukaryota</taxon>
        <taxon>Sar</taxon>
        <taxon>Alveolata</taxon>
        <taxon>Ciliophora</taxon>
        <taxon>Intramacronucleata</taxon>
        <taxon>Oligohymenophorea</taxon>
        <taxon>Hymenostomatida</taxon>
        <taxon>Ophryoglenina</taxon>
        <taxon>Ichthyophthirius</taxon>
    </lineage>
</organism>
<evidence type="ECO:0000256" key="1">
    <source>
        <dbReference type="PROSITE-ProRule" id="PRU00023"/>
    </source>
</evidence>
<dbReference type="Pfam" id="PF13637">
    <property type="entry name" value="Ank_4"/>
    <property type="match status" value="1"/>
</dbReference>
<keyword evidence="3" id="KW-1185">Reference proteome</keyword>
<name>G0QYX1_ICHMU</name>
<evidence type="ECO:0008006" key="4">
    <source>
        <dbReference type="Google" id="ProtNLM"/>
    </source>
</evidence>
<keyword evidence="1" id="KW-0040">ANK repeat</keyword>
<dbReference type="eggNOG" id="ENOG502SV8K">
    <property type="taxonomic scope" value="Eukaryota"/>
</dbReference>
<feature type="repeat" description="ANK" evidence="1">
    <location>
        <begin position="47"/>
        <end position="79"/>
    </location>
</feature>
<dbReference type="OMA" id="ASPNCKN"/>
<proteinExistence type="predicted"/>
<dbReference type="InParanoid" id="G0QYX1"/>